<dbReference type="InterPro" id="IPR003763">
    <property type="entry name" value="CDP-diacylglyc_Pase"/>
</dbReference>
<dbReference type="Proteomes" id="UP000284908">
    <property type="component" value="Unassembled WGS sequence"/>
</dbReference>
<evidence type="ECO:0000256" key="7">
    <source>
        <dbReference type="ARBA" id="ARBA00019608"/>
    </source>
</evidence>
<dbReference type="GO" id="GO:0008654">
    <property type="term" value="P:phospholipid biosynthetic process"/>
    <property type="evidence" value="ECO:0007669"/>
    <property type="project" value="UniProtKB-KW"/>
</dbReference>
<keyword evidence="21" id="KW-1185">Reference proteome</keyword>
<dbReference type="EMBL" id="RAHH01000011">
    <property type="protein sequence ID" value="RJT44296.1"/>
    <property type="molecule type" value="Genomic_DNA"/>
</dbReference>
<organism evidence="20 21">
    <name type="scientific">Rahnella woolbedingensis</name>
    <dbReference type="NCBI Taxonomy" id="1510574"/>
    <lineage>
        <taxon>Bacteria</taxon>
        <taxon>Pseudomonadati</taxon>
        <taxon>Pseudomonadota</taxon>
        <taxon>Gammaproteobacteria</taxon>
        <taxon>Enterobacterales</taxon>
        <taxon>Yersiniaceae</taxon>
        <taxon>Rahnella</taxon>
    </lineage>
</organism>
<evidence type="ECO:0000256" key="19">
    <source>
        <dbReference type="HAMAP-Rule" id="MF_00319"/>
    </source>
</evidence>
<dbReference type="SUPFAM" id="SSF54197">
    <property type="entry name" value="HIT-like"/>
    <property type="match status" value="1"/>
</dbReference>
<evidence type="ECO:0000256" key="15">
    <source>
        <dbReference type="ARBA" id="ARBA00023209"/>
    </source>
</evidence>
<evidence type="ECO:0000256" key="4">
    <source>
        <dbReference type="ARBA" id="ARBA00005189"/>
    </source>
</evidence>
<feature type="transmembrane region" description="Helical" evidence="19">
    <location>
        <begin position="7"/>
        <end position="25"/>
    </location>
</feature>
<dbReference type="GO" id="GO:0005886">
    <property type="term" value="C:plasma membrane"/>
    <property type="evidence" value="ECO:0007669"/>
    <property type="project" value="UniProtKB-SubCell"/>
</dbReference>
<dbReference type="NCBIfam" id="NF003986">
    <property type="entry name" value="PRK05471.1-5"/>
    <property type="match status" value="1"/>
</dbReference>
<comment type="caution">
    <text evidence="20">The sequence shown here is derived from an EMBL/GenBank/DDBJ whole genome shotgun (WGS) entry which is preliminary data.</text>
</comment>
<comment type="pathway">
    <text evidence="4">Lipid metabolism.</text>
</comment>
<comment type="similarity">
    <text evidence="5 19">Belongs to the Cdh family.</text>
</comment>
<dbReference type="GO" id="GO:0046342">
    <property type="term" value="P:CDP-diacylglycerol catabolic process"/>
    <property type="evidence" value="ECO:0007669"/>
    <property type="project" value="UniProtKB-UniRule"/>
</dbReference>
<evidence type="ECO:0000313" key="20">
    <source>
        <dbReference type="EMBL" id="RJT44296.1"/>
    </source>
</evidence>
<evidence type="ECO:0000256" key="13">
    <source>
        <dbReference type="ARBA" id="ARBA00023098"/>
    </source>
</evidence>
<protein>
    <recommendedName>
        <fullName evidence="7 19">CDP-diacylglycerol pyrophosphatase</fullName>
        <ecNumber evidence="6 19">3.6.1.26</ecNumber>
    </recommendedName>
    <alternativeName>
        <fullName evidence="17 19">CDP-diacylglycerol phosphatidylhydrolase</fullName>
    </alternativeName>
    <alternativeName>
        <fullName evidence="18 19">CDP-diglyceride hydrolase</fullName>
    </alternativeName>
</protein>
<evidence type="ECO:0000256" key="8">
    <source>
        <dbReference type="ARBA" id="ARBA00022475"/>
    </source>
</evidence>
<dbReference type="UniPathway" id="UPA00609">
    <property type="reaction ID" value="UER00664"/>
</dbReference>
<reference evidence="20 21" key="1">
    <citation type="submission" date="2018-09" db="EMBL/GenBank/DDBJ databases">
        <authorList>
            <person name="Le Fleche-Mateos A."/>
        </authorList>
    </citation>
    <scope>NUCLEOTIDE SEQUENCE [LARGE SCALE GENOMIC DNA]</scope>
    <source>
        <strain evidence="20 21">DSM 27399</strain>
    </source>
</reference>
<proteinExistence type="inferred from homology"/>
<comment type="catalytic activity">
    <reaction evidence="1 19">
        <text>a CDP-1,2-diacyl-sn-glycerol + H2O = a 1,2-diacyl-sn-glycero-3-phosphate + CMP + 2 H(+)</text>
        <dbReference type="Rhea" id="RHEA:15221"/>
        <dbReference type="ChEBI" id="CHEBI:15377"/>
        <dbReference type="ChEBI" id="CHEBI:15378"/>
        <dbReference type="ChEBI" id="CHEBI:58332"/>
        <dbReference type="ChEBI" id="CHEBI:58608"/>
        <dbReference type="ChEBI" id="CHEBI:60377"/>
        <dbReference type="EC" id="3.6.1.26"/>
    </reaction>
</comment>
<evidence type="ECO:0000256" key="2">
    <source>
        <dbReference type="ARBA" id="ARBA00004162"/>
    </source>
</evidence>
<keyword evidence="15 19" id="KW-0594">Phospholipid biosynthesis</keyword>
<evidence type="ECO:0000256" key="6">
    <source>
        <dbReference type="ARBA" id="ARBA00012375"/>
    </source>
</evidence>
<dbReference type="RefSeq" id="WP_120132810.1">
    <property type="nucleotide sequence ID" value="NZ_RAHH01000011.1"/>
</dbReference>
<keyword evidence="14 19" id="KW-0472">Membrane</keyword>
<evidence type="ECO:0000256" key="12">
    <source>
        <dbReference type="ARBA" id="ARBA00022989"/>
    </source>
</evidence>
<evidence type="ECO:0000256" key="3">
    <source>
        <dbReference type="ARBA" id="ARBA00004927"/>
    </source>
</evidence>
<name>A0A419N930_9GAMM</name>
<dbReference type="PIRSF" id="PIRSF001273">
    <property type="entry name" value="CDH"/>
    <property type="match status" value="1"/>
</dbReference>
<evidence type="ECO:0000256" key="9">
    <source>
        <dbReference type="ARBA" id="ARBA00022516"/>
    </source>
</evidence>
<comment type="subcellular location">
    <subcellularLocation>
        <location evidence="2 19">Cell membrane</location>
        <topology evidence="2 19">Single-pass membrane protein</topology>
    </subcellularLocation>
</comment>
<dbReference type="HAMAP" id="MF_00319">
    <property type="entry name" value="Cdh"/>
    <property type="match status" value="1"/>
</dbReference>
<dbReference type="AlphaFoldDB" id="A0A419N930"/>
<keyword evidence="12 19" id="KW-1133">Transmembrane helix</keyword>
<evidence type="ECO:0000256" key="5">
    <source>
        <dbReference type="ARBA" id="ARBA00006435"/>
    </source>
</evidence>
<sequence>MRLRRLILPVLILLIVIAAAFWYFWPHTSNPNALWNIISKKCVPNQQSTGKPDPCAQVDEQQGFVVLKDLNGPLQYLLMPTARITGMESPALLEPATPNFFSQAWNARHFMADKYGKPIDDSNVSLAINSQYGRSQNQLHIHISCLLPQVKTTLSKDGAQMGYNWQALPDKLLGHTYLARKVTQSELNEKGAFRILAEGVPEADKKMGHFGMAMVSLPGGDFLLLASERDLLKLNNASTEEIQDHKCAVLDPVPTSIQ</sequence>
<comment type="pathway">
    <text evidence="3 19">Phospholipid metabolism; CDP-diacylglycerol degradation; phosphatidate from CDP-diacylglycerol: step 1/1.</text>
</comment>
<evidence type="ECO:0000256" key="18">
    <source>
        <dbReference type="ARBA" id="ARBA00032892"/>
    </source>
</evidence>
<keyword evidence="13 19" id="KW-0443">Lipid metabolism</keyword>
<evidence type="ECO:0000313" key="21">
    <source>
        <dbReference type="Proteomes" id="UP000284908"/>
    </source>
</evidence>
<dbReference type="OrthoDB" id="481399at2"/>
<dbReference type="Pfam" id="PF02611">
    <property type="entry name" value="CDH"/>
    <property type="match status" value="1"/>
</dbReference>
<gene>
    <name evidence="19" type="primary">cdh</name>
    <name evidence="20" type="ORF">D6C13_11125</name>
</gene>
<dbReference type="InterPro" id="IPR036265">
    <property type="entry name" value="HIT-like_sf"/>
</dbReference>
<accession>A0A419N930</accession>
<keyword evidence="10 19" id="KW-0812">Transmembrane</keyword>
<evidence type="ECO:0000256" key="14">
    <source>
        <dbReference type="ARBA" id="ARBA00023136"/>
    </source>
</evidence>
<dbReference type="Gene3D" id="3.30.428.30">
    <property type="entry name" value="HIT family - CDH-like"/>
    <property type="match status" value="1"/>
</dbReference>
<evidence type="ECO:0000256" key="10">
    <source>
        <dbReference type="ARBA" id="ARBA00022692"/>
    </source>
</evidence>
<dbReference type="GO" id="GO:0008715">
    <property type="term" value="F:CDP-diacylglycerol diphosphatase activity"/>
    <property type="evidence" value="ECO:0007669"/>
    <property type="project" value="UniProtKB-UniRule"/>
</dbReference>
<keyword evidence="8 19" id="KW-1003">Cell membrane</keyword>
<evidence type="ECO:0000256" key="17">
    <source>
        <dbReference type="ARBA" id="ARBA00032888"/>
    </source>
</evidence>
<keyword evidence="9 19" id="KW-0444">Lipid biosynthesis</keyword>
<evidence type="ECO:0000256" key="1">
    <source>
        <dbReference type="ARBA" id="ARBA00001007"/>
    </source>
</evidence>
<dbReference type="EC" id="3.6.1.26" evidence="6 19"/>
<keyword evidence="11 19" id="KW-0378">Hydrolase</keyword>
<keyword evidence="16 19" id="KW-1208">Phospholipid metabolism</keyword>
<evidence type="ECO:0000256" key="16">
    <source>
        <dbReference type="ARBA" id="ARBA00023264"/>
    </source>
</evidence>
<evidence type="ECO:0000256" key="11">
    <source>
        <dbReference type="ARBA" id="ARBA00022801"/>
    </source>
</evidence>